<dbReference type="Pfam" id="PF07191">
    <property type="entry name" value="Zn_ribbon_6"/>
    <property type="match status" value="1"/>
</dbReference>
<dbReference type="InterPro" id="IPR010807">
    <property type="entry name" value="YfgJ-like"/>
</dbReference>
<keyword evidence="2" id="KW-1185">Reference proteome</keyword>
<organism evidence="1 2">
    <name type="scientific">Acerihabitans arboris</name>
    <dbReference type="NCBI Taxonomy" id="2691583"/>
    <lineage>
        <taxon>Bacteria</taxon>
        <taxon>Pseudomonadati</taxon>
        <taxon>Pseudomonadota</taxon>
        <taxon>Gammaproteobacteria</taxon>
        <taxon>Enterobacterales</taxon>
        <taxon>Pectobacteriaceae</taxon>
        <taxon>Acerihabitans</taxon>
    </lineage>
</organism>
<name>A0A845SNW1_9GAMM</name>
<dbReference type="Gene3D" id="2.10.290.10">
    <property type="entry name" value="YfgJ-like"/>
    <property type="match status" value="1"/>
</dbReference>
<reference evidence="1 2" key="1">
    <citation type="submission" date="2019-12" db="EMBL/GenBank/DDBJ databases">
        <authorList>
            <person name="Lee S.D."/>
        </authorList>
    </citation>
    <scope>NUCLEOTIDE SEQUENCE [LARGE SCALE GENOMIC DNA]</scope>
    <source>
        <strain evidence="1 2">SAP-6</strain>
    </source>
</reference>
<dbReference type="Proteomes" id="UP000461443">
    <property type="component" value="Unassembled WGS sequence"/>
</dbReference>
<evidence type="ECO:0008006" key="3">
    <source>
        <dbReference type="Google" id="ProtNLM"/>
    </source>
</evidence>
<dbReference type="RefSeq" id="WP_162368457.1">
    <property type="nucleotide sequence ID" value="NZ_WUBS01000021.1"/>
</dbReference>
<dbReference type="EMBL" id="WUBS01000021">
    <property type="protein sequence ID" value="NDL65749.1"/>
    <property type="molecule type" value="Genomic_DNA"/>
</dbReference>
<gene>
    <name evidence="1" type="ORF">GRH90_23730</name>
</gene>
<sequence>MESPCPVCARPMAADGEALRCEHCRRRYQPQALCPDCGQPLAVLKACGAVDYFCFHGDGLVSRKRIDWRYSAL</sequence>
<evidence type="ECO:0000313" key="2">
    <source>
        <dbReference type="Proteomes" id="UP000461443"/>
    </source>
</evidence>
<proteinExistence type="predicted"/>
<comment type="caution">
    <text evidence="1">The sequence shown here is derived from an EMBL/GenBank/DDBJ whole genome shotgun (WGS) entry which is preliminary data.</text>
</comment>
<dbReference type="InterPro" id="IPR029037">
    <property type="entry name" value="DUF1407/YfgJ-like_sf"/>
</dbReference>
<dbReference type="SUPFAM" id="SSF161187">
    <property type="entry name" value="YfgJ-like"/>
    <property type="match status" value="1"/>
</dbReference>
<dbReference type="AlphaFoldDB" id="A0A845SNW1"/>
<accession>A0A845SNW1</accession>
<reference evidence="1 2" key="2">
    <citation type="submission" date="2020-02" db="EMBL/GenBank/DDBJ databases">
        <title>The new genus of Enterobacteriales.</title>
        <authorList>
            <person name="Kim I.S."/>
        </authorList>
    </citation>
    <scope>NUCLEOTIDE SEQUENCE [LARGE SCALE GENOMIC DNA]</scope>
    <source>
        <strain evidence="1 2">SAP-6</strain>
    </source>
</reference>
<protein>
    <recommendedName>
        <fullName evidence="3">Primosomal protein N' (Replication factor Y)-superfamily II helicase</fullName>
    </recommendedName>
</protein>
<evidence type="ECO:0000313" key="1">
    <source>
        <dbReference type="EMBL" id="NDL65749.1"/>
    </source>
</evidence>